<keyword evidence="3" id="KW-1185">Reference proteome</keyword>
<dbReference type="Proteomes" id="UP000619479">
    <property type="component" value="Unassembled WGS sequence"/>
</dbReference>
<feature type="compositionally biased region" description="Basic and acidic residues" evidence="1">
    <location>
        <begin position="190"/>
        <end position="204"/>
    </location>
</feature>
<comment type="caution">
    <text evidence="2">The sequence shown here is derived from an EMBL/GenBank/DDBJ whole genome shotgun (WGS) entry which is preliminary data.</text>
</comment>
<evidence type="ECO:0000313" key="3">
    <source>
        <dbReference type="Proteomes" id="UP000619479"/>
    </source>
</evidence>
<gene>
    <name evidence="2" type="ORF">Acy02nite_23330</name>
</gene>
<dbReference type="EMBL" id="BOMH01000017">
    <property type="protein sequence ID" value="GID64452.1"/>
    <property type="molecule type" value="Genomic_DNA"/>
</dbReference>
<organism evidence="2 3">
    <name type="scientific">Actinoplanes cyaneus</name>
    <dbReference type="NCBI Taxonomy" id="52696"/>
    <lineage>
        <taxon>Bacteria</taxon>
        <taxon>Bacillati</taxon>
        <taxon>Actinomycetota</taxon>
        <taxon>Actinomycetes</taxon>
        <taxon>Micromonosporales</taxon>
        <taxon>Micromonosporaceae</taxon>
        <taxon>Actinoplanes</taxon>
    </lineage>
</organism>
<dbReference type="AlphaFoldDB" id="A0A919IFH8"/>
<feature type="region of interest" description="Disordered" evidence="1">
    <location>
        <begin position="176"/>
        <end position="204"/>
    </location>
</feature>
<dbReference type="RefSeq" id="WP_203739958.1">
    <property type="nucleotide sequence ID" value="NZ_BAAAUC010000007.1"/>
</dbReference>
<protein>
    <submittedName>
        <fullName evidence="2">Uncharacterized protein</fullName>
    </submittedName>
</protein>
<evidence type="ECO:0000313" key="2">
    <source>
        <dbReference type="EMBL" id="GID64452.1"/>
    </source>
</evidence>
<evidence type="ECO:0000256" key="1">
    <source>
        <dbReference type="SAM" id="MobiDB-lite"/>
    </source>
</evidence>
<feature type="compositionally biased region" description="Low complexity" evidence="1">
    <location>
        <begin position="176"/>
        <end position="188"/>
    </location>
</feature>
<proteinExistence type="predicted"/>
<sequence length="422" mass="44639">MNMVAEMLLHEPAPVAIWAVLWLATVPAMVVLASPAGVRNPGRALLDACTFLIGRPLRRRPLPEPAFADFFATDPASATGISYTAFAAEIADEGSPCAATAPAGGVPATPATSISRAAPVPAVAPGSASAATSADRAPLTNPFPAVSGPISANPSSSVESISGRLDAVSAPAGAAADGAAAAGPAADGEWADRRTPEGADHEAGRRSRLGRLLYRAAKRREERLRREAEAIRSVRYADEVRIAAESAGYAADRWQEHWEAAAERVDATFRAWQAADSRARRSRQAAAFHTPVTEQSPAEYADRERFLHLAVRAAAERGELPTSAVADALTGRGGWDARLHPVDQELIIQRASAAHLEAVWNRAVEEEARAWHDCQTSRRNWQSLCQEAILAEAHAATVHHLLPPEPVTAPPAPHPVVVAQIA</sequence>
<accession>A0A919IFH8</accession>
<name>A0A919IFH8_9ACTN</name>
<reference evidence="2" key="1">
    <citation type="submission" date="2021-01" db="EMBL/GenBank/DDBJ databases">
        <title>Whole genome shotgun sequence of Actinoplanes cyaneus NBRC 14990.</title>
        <authorList>
            <person name="Komaki H."/>
            <person name="Tamura T."/>
        </authorList>
    </citation>
    <scope>NUCLEOTIDE SEQUENCE</scope>
    <source>
        <strain evidence="2">NBRC 14990</strain>
    </source>
</reference>